<keyword evidence="3" id="KW-0813">Transport</keyword>
<dbReference type="GO" id="GO:0036228">
    <property type="term" value="P:protein localization to nuclear inner membrane"/>
    <property type="evidence" value="ECO:0000318"/>
    <property type="project" value="GO_Central"/>
</dbReference>
<dbReference type="eggNOG" id="KOG1900">
    <property type="taxonomic scope" value="Eukaryota"/>
</dbReference>
<name>A2EUA2_TRIV3</name>
<dbReference type="PANTHER" id="PTHR10350">
    <property type="entry name" value="NUCLEAR PORE COMPLEX PROTEIN NUP155"/>
    <property type="match status" value="1"/>
</dbReference>
<accession>A2EUA2</accession>
<evidence type="ECO:0000256" key="3">
    <source>
        <dbReference type="ARBA" id="ARBA00022448"/>
    </source>
</evidence>
<dbReference type="Gene3D" id="1.20.58.1780">
    <property type="match status" value="1"/>
</dbReference>
<keyword evidence="4" id="KW-0539">Nucleus</keyword>
<dbReference type="InterPro" id="IPR014908">
    <property type="entry name" value="Nucleoporin_Nup133/Nup155_N"/>
</dbReference>
<dbReference type="InterPro" id="IPR036322">
    <property type="entry name" value="WD40_repeat_dom_sf"/>
</dbReference>
<evidence type="ECO:0000313" key="8">
    <source>
        <dbReference type="Proteomes" id="UP000001542"/>
    </source>
</evidence>
<evidence type="ECO:0000313" key="7">
    <source>
        <dbReference type="EMBL" id="EAY03789.1"/>
    </source>
</evidence>
<dbReference type="Proteomes" id="UP000001542">
    <property type="component" value="Unassembled WGS sequence"/>
</dbReference>
<dbReference type="SMR" id="A2EUA2"/>
<dbReference type="GO" id="GO:0006606">
    <property type="term" value="P:protein import into nucleus"/>
    <property type="evidence" value="ECO:0000318"/>
    <property type="project" value="GO_Central"/>
</dbReference>
<dbReference type="RefSeq" id="XP_001316012.1">
    <property type="nucleotide sequence ID" value="XM_001315977.1"/>
</dbReference>
<dbReference type="STRING" id="5722.A2EUA2"/>
<evidence type="ECO:0000259" key="5">
    <source>
        <dbReference type="Pfam" id="PF03177"/>
    </source>
</evidence>
<evidence type="ECO:0000259" key="6">
    <source>
        <dbReference type="Pfam" id="PF08801"/>
    </source>
</evidence>
<comment type="similarity">
    <text evidence="2">Belongs to the non-repetitive/WGA-negative nucleoporin family.</text>
</comment>
<reference evidence="7" key="2">
    <citation type="journal article" date="2007" name="Science">
        <title>Draft genome sequence of the sexually transmitted pathogen Trichomonas vaginalis.</title>
        <authorList>
            <person name="Carlton J.M."/>
            <person name="Hirt R.P."/>
            <person name="Silva J.C."/>
            <person name="Delcher A.L."/>
            <person name="Schatz M."/>
            <person name="Zhao Q."/>
            <person name="Wortman J.R."/>
            <person name="Bidwell S.L."/>
            <person name="Alsmark U.C.M."/>
            <person name="Besteiro S."/>
            <person name="Sicheritz-Ponten T."/>
            <person name="Noel C.J."/>
            <person name="Dacks J.B."/>
            <person name="Foster P.G."/>
            <person name="Simillion C."/>
            <person name="Van de Peer Y."/>
            <person name="Miranda-Saavedra D."/>
            <person name="Barton G.J."/>
            <person name="Westrop G.D."/>
            <person name="Mueller S."/>
            <person name="Dessi D."/>
            <person name="Fiori P.L."/>
            <person name="Ren Q."/>
            <person name="Paulsen I."/>
            <person name="Zhang H."/>
            <person name="Bastida-Corcuera F.D."/>
            <person name="Simoes-Barbosa A."/>
            <person name="Brown M.T."/>
            <person name="Hayes R.D."/>
            <person name="Mukherjee M."/>
            <person name="Okumura C.Y."/>
            <person name="Schneider R."/>
            <person name="Smith A.J."/>
            <person name="Vanacova S."/>
            <person name="Villalvazo M."/>
            <person name="Haas B.J."/>
            <person name="Pertea M."/>
            <person name="Feldblyum T.V."/>
            <person name="Utterback T.R."/>
            <person name="Shu C.L."/>
            <person name="Osoegawa K."/>
            <person name="de Jong P.J."/>
            <person name="Hrdy I."/>
            <person name="Horvathova L."/>
            <person name="Zubacova Z."/>
            <person name="Dolezal P."/>
            <person name="Malik S.B."/>
            <person name="Logsdon J.M. Jr."/>
            <person name="Henze K."/>
            <person name="Gupta A."/>
            <person name="Wang C.C."/>
            <person name="Dunne R.L."/>
            <person name="Upcroft J.A."/>
            <person name="Upcroft P."/>
            <person name="White O."/>
            <person name="Salzberg S.L."/>
            <person name="Tang P."/>
            <person name="Chiu C.-H."/>
            <person name="Lee Y.-S."/>
            <person name="Embley T.M."/>
            <person name="Coombs G.H."/>
            <person name="Mottram J.C."/>
            <person name="Tachezy J."/>
            <person name="Fraser-Liggett C.M."/>
            <person name="Johnson P.J."/>
        </authorList>
    </citation>
    <scope>NUCLEOTIDE SEQUENCE [LARGE SCALE GENOMIC DNA]</scope>
    <source>
        <strain evidence="7">G3</strain>
    </source>
</reference>
<evidence type="ECO:0000256" key="1">
    <source>
        <dbReference type="ARBA" id="ARBA00004123"/>
    </source>
</evidence>
<dbReference type="KEGG" id="tva:4761637"/>
<dbReference type="PANTHER" id="PTHR10350:SF6">
    <property type="entry name" value="NUCLEAR PORE COMPLEX PROTEIN NUP155"/>
    <property type="match status" value="1"/>
</dbReference>
<dbReference type="GO" id="GO:0017056">
    <property type="term" value="F:structural constituent of nuclear pore"/>
    <property type="evidence" value="ECO:0000318"/>
    <property type="project" value="GO_Central"/>
</dbReference>
<evidence type="ECO:0000256" key="4">
    <source>
        <dbReference type="ARBA" id="ARBA00023242"/>
    </source>
</evidence>
<gene>
    <name evidence="7" type="ORF">TVAG_232720</name>
</gene>
<feature type="domain" description="Nucleoporin Nup133/Nup155-like N-terminal" evidence="6">
    <location>
        <begin position="52"/>
        <end position="423"/>
    </location>
</feature>
<dbReference type="Pfam" id="PF03177">
    <property type="entry name" value="Nucleoporin_C"/>
    <property type="match status" value="1"/>
</dbReference>
<comment type="subcellular location">
    <subcellularLocation>
        <location evidence="1">Nucleus</location>
    </subcellularLocation>
</comment>
<dbReference type="FunCoup" id="A2EUA2">
    <property type="interactions" value="930"/>
</dbReference>
<dbReference type="Gene3D" id="1.25.40.450">
    <property type="entry name" value="Nucleoporin, helical domain, N-terminal subdomain"/>
    <property type="match status" value="1"/>
</dbReference>
<dbReference type="Pfam" id="PF08801">
    <property type="entry name" value="Nucleoporin_N"/>
    <property type="match status" value="1"/>
</dbReference>
<reference evidence="7" key="1">
    <citation type="submission" date="2006-10" db="EMBL/GenBank/DDBJ databases">
        <authorList>
            <person name="Amadeo P."/>
            <person name="Zhao Q."/>
            <person name="Wortman J."/>
            <person name="Fraser-Liggett C."/>
            <person name="Carlton J."/>
        </authorList>
    </citation>
    <scope>NUCLEOTIDE SEQUENCE</scope>
    <source>
        <strain evidence="7">G3</strain>
    </source>
</reference>
<proteinExistence type="inferred from homology"/>
<dbReference type="InterPro" id="IPR042537">
    <property type="entry name" value="Nucleoporin_Nup155_C_2"/>
</dbReference>
<feature type="domain" description="Nucleoporin Nup133/Nup155-like C-terminal" evidence="5">
    <location>
        <begin position="509"/>
        <end position="1079"/>
    </location>
</feature>
<dbReference type="InParanoid" id="A2EUA2"/>
<dbReference type="VEuPathDB" id="TrichDB:TVAGG3_1051790"/>
<dbReference type="FunFam" id="1.25.40.450:FF:000013">
    <property type="entry name" value="Uncharacterized protein"/>
    <property type="match status" value="1"/>
</dbReference>
<dbReference type="AlphaFoldDB" id="A2EUA2"/>
<evidence type="ECO:0000256" key="2">
    <source>
        <dbReference type="ARBA" id="ARBA00007373"/>
    </source>
</evidence>
<dbReference type="InterPro" id="IPR042533">
    <property type="entry name" value="Nucleoporin_Nup155_C_1"/>
</dbReference>
<dbReference type="OrthoDB" id="338970at2759"/>
<organism evidence="7 8">
    <name type="scientific">Trichomonas vaginalis (strain ATCC PRA-98 / G3)</name>
    <dbReference type="NCBI Taxonomy" id="412133"/>
    <lineage>
        <taxon>Eukaryota</taxon>
        <taxon>Metamonada</taxon>
        <taxon>Parabasalia</taxon>
        <taxon>Trichomonadida</taxon>
        <taxon>Trichomonadidae</taxon>
        <taxon>Trichomonas</taxon>
    </lineage>
</organism>
<dbReference type="GO" id="GO:0044611">
    <property type="term" value="C:nuclear pore inner ring"/>
    <property type="evidence" value="ECO:0000318"/>
    <property type="project" value="GO_Central"/>
</dbReference>
<dbReference type="VEuPathDB" id="TrichDB:TVAG_232720"/>
<dbReference type="InterPro" id="IPR004870">
    <property type="entry name" value="Nucleoporin_Nup155"/>
</dbReference>
<dbReference type="EMBL" id="DS113494">
    <property type="protein sequence ID" value="EAY03789.1"/>
    <property type="molecule type" value="Genomic_DNA"/>
</dbReference>
<sequence>MTLYSRDTVSIDEDHRFVTSQISNCIASDQYIPEFFESSIAVELHYNKIEKENSIATISDVKKYPTRVYNAATAAKYRVFMSSFPKLSTLYCVVDNTLYMWPFNNGENPEVITADGNIITTVTYGIPEPKIFNKNPTYVILIATDRTIKIVPAKPFQIYKDEASQMKISTIFVSSYISSKGEIFLCSDTGEVYLVKYKDTKSTQEAPGLKLKPLISPLWFIPMANLLKNPRRTTSMAVDDTHNYFAFLVGKTIRFYKYQNEHLYYLSKEKIDYSGNITNIEAIPISDSLLSHFVAFSTNGDRFFFGTFPGLYRNPDEIHLRRTLPAPEVFQGHTLISGSFSHGMSSFLFKDMFAILHPNSNPHHMQSHLVEDLVTIPLSPDCLSFFRSEHIYKGQNTSMFHNEYLWQHIVQPTPGFLQCADGYRIVNFKLPVDNLNDLLQEYKGNFTDPIREWMFSNAAGGEACAASIILAGRSPELQRWALHTMHQFTKLNNQRYERFLGNLSHVTMGFIVRIERLLTPIWRSTLFTKFVKKSDNSKMKWIINPIFNELPSNTIENFRDIFKLGDDYMRLRRSSIEANDPDMQKEVDEETTNIYRIYTYVSSIIETLKFMQIIKTLKTSVIDGTIQIVSEAARMRLTILDFGDENKYSIFDALREFAASLFSCKDGPSRGDRFSMKLARECPFFFSEAASLIKQAIEDLKSARYKQTVISQPIIERCIDTFVKYADQIPQQNLQEITDIFTSLQDYKAIVDISLARAELIDPTHLALTWYKSDRSSTQSRETAAFDKRYECYVPLLKLSDVPDAFEKMLESNDETFHVVLYSYILQEKDEDSKEKLLSVSTPYLVSFLEEKYPDLLYLYNARHHDYATAAARLMELAKSKSNDIDIEKRIQYLRKVTTYARASRMSTVYTEAIDLLHPAEIQRDLFQGKASNELLSNQQLFDSCLAENRFDLILRLLPFLTIAGNANKMSVVSLMWSRFFEQNQGLSLLELKRKVLAIARSSESGTKEILEPSILIPLLEDTKLIHGGEMLWAVKVLDEMKSPLSNALAFYNSALANTEITQSQRTGFLAAIKYLLQKGATLRGRDKNFQDRDLLNL</sequence>
<keyword evidence="8" id="KW-1185">Reference proteome</keyword>
<dbReference type="Gene3D" id="1.25.40.440">
    <property type="entry name" value="Nucleoporin, helical domain, central subdomain"/>
    <property type="match status" value="1"/>
</dbReference>
<dbReference type="InterPro" id="IPR007187">
    <property type="entry name" value="Nucleoporin_Nup133/Nup155_C"/>
</dbReference>
<dbReference type="GO" id="GO:0006405">
    <property type="term" value="P:RNA export from nucleus"/>
    <property type="evidence" value="ECO:0000318"/>
    <property type="project" value="GO_Central"/>
</dbReference>
<protein>
    <recommendedName>
        <fullName evidence="9">Nucleoporin Nup133/Nup155-like N-terminal domain-containing protein</fullName>
    </recommendedName>
</protein>
<evidence type="ECO:0008006" key="9">
    <source>
        <dbReference type="Google" id="ProtNLM"/>
    </source>
</evidence>
<dbReference type="SUPFAM" id="SSF50978">
    <property type="entry name" value="WD40 repeat-like"/>
    <property type="match status" value="1"/>
</dbReference>
<dbReference type="GO" id="GO:0000972">
    <property type="term" value="P:transcription-dependent tethering of RNA polymerase II gene DNA at nuclear periphery"/>
    <property type="evidence" value="ECO:0000318"/>
    <property type="project" value="GO_Central"/>
</dbReference>